<comment type="caution">
    <text evidence="2">The sequence shown here is derived from an EMBL/GenBank/DDBJ whole genome shotgun (WGS) entry which is preliminary data.</text>
</comment>
<reference evidence="2 3" key="1">
    <citation type="journal article" date="2015" name="Sci. Rep.">
        <title>Chromosome-level genome map provides insights into diverse defense mechanisms in the medicinal fungus Ganoderma sinense.</title>
        <authorList>
            <person name="Zhu Y."/>
            <person name="Xu J."/>
            <person name="Sun C."/>
            <person name="Zhou S."/>
            <person name="Xu H."/>
            <person name="Nelson D.R."/>
            <person name="Qian J."/>
            <person name="Song J."/>
            <person name="Luo H."/>
            <person name="Xiang L."/>
            <person name="Li Y."/>
            <person name="Xu Z."/>
            <person name="Ji A."/>
            <person name="Wang L."/>
            <person name="Lu S."/>
            <person name="Hayward A."/>
            <person name="Sun W."/>
            <person name="Li X."/>
            <person name="Schwartz D.C."/>
            <person name="Wang Y."/>
            <person name="Chen S."/>
        </authorList>
    </citation>
    <scope>NUCLEOTIDE SEQUENCE [LARGE SCALE GENOMIC DNA]</scope>
    <source>
        <strain evidence="2 3">ZZ0214-1</strain>
    </source>
</reference>
<organism evidence="2 3">
    <name type="scientific">Ganoderma sinense ZZ0214-1</name>
    <dbReference type="NCBI Taxonomy" id="1077348"/>
    <lineage>
        <taxon>Eukaryota</taxon>
        <taxon>Fungi</taxon>
        <taxon>Dikarya</taxon>
        <taxon>Basidiomycota</taxon>
        <taxon>Agaricomycotina</taxon>
        <taxon>Agaricomycetes</taxon>
        <taxon>Polyporales</taxon>
        <taxon>Polyporaceae</taxon>
        <taxon>Ganoderma</taxon>
    </lineage>
</organism>
<dbReference type="GO" id="GO:0005759">
    <property type="term" value="C:mitochondrial matrix"/>
    <property type="evidence" value="ECO:0007669"/>
    <property type="project" value="TreeGrafter"/>
</dbReference>
<dbReference type="EMBL" id="AYKW01000067">
    <property type="protein sequence ID" value="PIL24160.1"/>
    <property type="molecule type" value="Genomic_DNA"/>
</dbReference>
<dbReference type="AlphaFoldDB" id="A0A2G8RRM0"/>
<dbReference type="GO" id="GO:0006974">
    <property type="term" value="P:DNA damage response"/>
    <property type="evidence" value="ECO:0007669"/>
    <property type="project" value="InterPro"/>
</dbReference>
<dbReference type="InterPro" id="IPR037151">
    <property type="entry name" value="AlkB-like_sf"/>
</dbReference>
<accession>A0A2G8RRM0</accession>
<dbReference type="InterPro" id="IPR027450">
    <property type="entry name" value="AlkB-like"/>
</dbReference>
<feature type="domain" description="Alpha-ketoglutarate-dependent dioxygenase AlkB-like" evidence="1">
    <location>
        <begin position="6"/>
        <end position="123"/>
    </location>
</feature>
<dbReference type="PANTHER" id="PTHR21052">
    <property type="entry name" value="SPERMATOGENESIS ASSOCIATED 11-RELATED"/>
    <property type="match status" value="1"/>
</dbReference>
<dbReference type="GO" id="GO:0016706">
    <property type="term" value="F:2-oxoglutarate-dependent dioxygenase activity"/>
    <property type="evidence" value="ECO:0007669"/>
    <property type="project" value="TreeGrafter"/>
</dbReference>
<dbReference type="SUPFAM" id="SSF51197">
    <property type="entry name" value="Clavaminate synthase-like"/>
    <property type="match status" value="1"/>
</dbReference>
<dbReference type="InterPro" id="IPR032870">
    <property type="entry name" value="ALKBH7-like"/>
</dbReference>
<dbReference type="GO" id="GO:0006631">
    <property type="term" value="P:fatty acid metabolic process"/>
    <property type="evidence" value="ECO:0007669"/>
    <property type="project" value="TreeGrafter"/>
</dbReference>
<dbReference type="Pfam" id="PF13532">
    <property type="entry name" value="2OG-FeII_Oxy_2"/>
    <property type="match status" value="1"/>
</dbReference>
<name>A0A2G8RRM0_9APHY</name>
<dbReference type="STRING" id="1077348.A0A2G8RRM0"/>
<evidence type="ECO:0000259" key="1">
    <source>
        <dbReference type="Pfam" id="PF13532"/>
    </source>
</evidence>
<sequence length="135" mass="15325">MHVTAWPDDIPEVVPLLQRLGTIHPHQDTQTHIIHLASDGVILPHVDNVEASGTWILGVSLGDERMLRLESSRSPQERYELPLPSGSVYIQRDAIRYNYKHSILHPDGAAHRPRGQRLSIMLRDRLTLNARHEGI</sequence>
<proteinExistence type="predicted"/>
<dbReference type="OrthoDB" id="28127at2759"/>
<dbReference type="Proteomes" id="UP000230002">
    <property type="component" value="Unassembled WGS sequence"/>
</dbReference>
<keyword evidence="3" id="KW-1185">Reference proteome</keyword>
<evidence type="ECO:0000313" key="2">
    <source>
        <dbReference type="EMBL" id="PIL24160.1"/>
    </source>
</evidence>
<protein>
    <recommendedName>
        <fullName evidence="1">Alpha-ketoglutarate-dependent dioxygenase AlkB-like domain-containing protein</fullName>
    </recommendedName>
</protein>
<gene>
    <name evidence="2" type="ORF">GSI_13913</name>
</gene>
<evidence type="ECO:0000313" key="3">
    <source>
        <dbReference type="Proteomes" id="UP000230002"/>
    </source>
</evidence>
<dbReference type="Gene3D" id="2.60.120.590">
    <property type="entry name" value="Alpha-ketoglutarate-dependent dioxygenase AlkB-like"/>
    <property type="match status" value="1"/>
</dbReference>
<dbReference type="PANTHER" id="PTHR21052:SF0">
    <property type="entry name" value="ALPHA-KETOGLUTARATE-DEPENDENT DIOXYGENASE ALKB HOMOLOG 7, MITOCHONDRIAL"/>
    <property type="match status" value="1"/>
</dbReference>